<evidence type="ECO:0000313" key="13">
    <source>
        <dbReference type="Proteomes" id="UP000231276"/>
    </source>
</evidence>
<dbReference type="PANTHER" id="PTHR13501">
    <property type="entry name" value="CHLOROPLAST 50S RIBOSOMAL PROTEIN L22-RELATED"/>
    <property type="match status" value="1"/>
</dbReference>
<name>A0A2H0DX04_9BACT</name>
<evidence type="ECO:0000313" key="12">
    <source>
        <dbReference type="EMBL" id="PIP86521.1"/>
    </source>
</evidence>
<keyword evidence="5 7" id="KW-0687">Ribonucleoprotein</keyword>
<dbReference type="InterPro" id="IPR047867">
    <property type="entry name" value="Ribosomal_uL22_bac/org-type"/>
</dbReference>
<reference evidence="12 13" key="1">
    <citation type="submission" date="2017-09" db="EMBL/GenBank/DDBJ databases">
        <title>Depth-based differentiation of microbial function through sediment-hosted aquifers and enrichment of novel symbionts in the deep terrestrial subsurface.</title>
        <authorList>
            <person name="Probst A.J."/>
            <person name="Ladd B."/>
            <person name="Jarett J.K."/>
            <person name="Geller-Mcgrath D.E."/>
            <person name="Sieber C.M."/>
            <person name="Emerson J.B."/>
            <person name="Anantharaman K."/>
            <person name="Thomas B.C."/>
            <person name="Malmstrom R."/>
            <person name="Stieglmeier M."/>
            <person name="Klingl A."/>
            <person name="Woyke T."/>
            <person name="Ryan C.M."/>
            <person name="Banfield J.F."/>
        </authorList>
    </citation>
    <scope>NUCLEOTIDE SEQUENCE [LARGE SCALE GENOMIC DNA]</scope>
    <source>
        <strain evidence="12">CG22_combo_CG10-13_8_21_14_all_43_18</strain>
    </source>
</reference>
<dbReference type="InterPro" id="IPR036394">
    <property type="entry name" value="Ribosomal_uL22_sf"/>
</dbReference>
<comment type="caution">
    <text evidence="12">The sequence shown here is derived from an EMBL/GenBank/DDBJ whole genome shotgun (WGS) entry which is preliminary data.</text>
</comment>
<evidence type="ECO:0000256" key="4">
    <source>
        <dbReference type="ARBA" id="ARBA00022980"/>
    </source>
</evidence>
<comment type="function">
    <text evidence="7">The globular domain of the protein is located near the polypeptide exit tunnel on the outside of the subunit, while an extended beta-hairpin is found that lines the wall of the exit tunnel in the center of the 70S ribosome.</text>
</comment>
<dbReference type="NCBIfam" id="TIGR01044">
    <property type="entry name" value="rplV_bact"/>
    <property type="match status" value="1"/>
</dbReference>
<evidence type="ECO:0000256" key="1">
    <source>
        <dbReference type="ARBA" id="ARBA00009451"/>
    </source>
</evidence>
<organism evidence="12 13">
    <name type="scientific">Candidatus Campbellbacteria bacterium CG22_combo_CG10-13_8_21_14_all_43_18</name>
    <dbReference type="NCBI Taxonomy" id="1974530"/>
    <lineage>
        <taxon>Bacteria</taxon>
        <taxon>Candidatus Campbelliibacteriota</taxon>
    </lineage>
</organism>
<dbReference type="GO" id="GO:0019843">
    <property type="term" value="F:rRNA binding"/>
    <property type="evidence" value="ECO:0007669"/>
    <property type="project" value="UniProtKB-UniRule"/>
</dbReference>
<evidence type="ECO:0000256" key="6">
    <source>
        <dbReference type="ARBA" id="ARBA00035207"/>
    </source>
</evidence>
<dbReference type="HAMAP" id="MF_01331_B">
    <property type="entry name" value="Ribosomal_uL22_B"/>
    <property type="match status" value="1"/>
</dbReference>
<dbReference type="CDD" id="cd00336">
    <property type="entry name" value="Ribosomal_L22"/>
    <property type="match status" value="1"/>
</dbReference>
<dbReference type="InterPro" id="IPR018260">
    <property type="entry name" value="Ribosomal_uL22_CS"/>
</dbReference>
<accession>A0A2H0DX04</accession>
<feature type="compositionally biased region" description="Basic and acidic residues" evidence="11">
    <location>
        <begin position="131"/>
        <end position="144"/>
    </location>
</feature>
<keyword evidence="3 7" id="KW-0694">RNA-binding</keyword>
<protein>
    <recommendedName>
        <fullName evidence="6 7">Large ribosomal subunit protein uL22</fullName>
    </recommendedName>
</protein>
<feature type="region of interest" description="Disordered" evidence="11">
    <location>
        <begin position="116"/>
        <end position="144"/>
    </location>
</feature>
<gene>
    <name evidence="7" type="primary">rplV</name>
    <name evidence="12" type="ORF">COW82_01520</name>
</gene>
<dbReference type="Pfam" id="PF00237">
    <property type="entry name" value="Ribosomal_L22"/>
    <property type="match status" value="1"/>
</dbReference>
<evidence type="ECO:0000256" key="9">
    <source>
        <dbReference type="RuleBase" id="RU004006"/>
    </source>
</evidence>
<dbReference type="GO" id="GO:0022625">
    <property type="term" value="C:cytosolic large ribosomal subunit"/>
    <property type="evidence" value="ECO:0007669"/>
    <property type="project" value="TreeGrafter"/>
</dbReference>
<dbReference type="PANTHER" id="PTHR13501:SF8">
    <property type="entry name" value="LARGE RIBOSOMAL SUBUNIT PROTEIN UL22M"/>
    <property type="match status" value="1"/>
</dbReference>
<dbReference type="GO" id="GO:0003735">
    <property type="term" value="F:structural constituent of ribosome"/>
    <property type="evidence" value="ECO:0007669"/>
    <property type="project" value="InterPro"/>
</dbReference>
<keyword evidence="4 7" id="KW-0689">Ribosomal protein</keyword>
<evidence type="ECO:0000256" key="8">
    <source>
        <dbReference type="RuleBase" id="RU004005"/>
    </source>
</evidence>
<dbReference type="GO" id="GO:0006412">
    <property type="term" value="P:translation"/>
    <property type="evidence" value="ECO:0007669"/>
    <property type="project" value="UniProtKB-UniRule"/>
</dbReference>
<dbReference type="EMBL" id="PCTS01000021">
    <property type="protein sequence ID" value="PIP86521.1"/>
    <property type="molecule type" value="Genomic_DNA"/>
</dbReference>
<evidence type="ECO:0000256" key="10">
    <source>
        <dbReference type="RuleBase" id="RU004008"/>
    </source>
</evidence>
<evidence type="ECO:0000256" key="3">
    <source>
        <dbReference type="ARBA" id="ARBA00022884"/>
    </source>
</evidence>
<dbReference type="SUPFAM" id="SSF54843">
    <property type="entry name" value="Ribosomal protein L22"/>
    <property type="match status" value="1"/>
</dbReference>
<evidence type="ECO:0000256" key="11">
    <source>
        <dbReference type="SAM" id="MobiDB-lite"/>
    </source>
</evidence>
<comment type="similarity">
    <text evidence="1 7 8">Belongs to the universal ribosomal protein uL22 family.</text>
</comment>
<dbReference type="Proteomes" id="UP000231276">
    <property type="component" value="Unassembled WGS sequence"/>
</dbReference>
<comment type="subunit">
    <text evidence="7 9">Part of the 50S ribosomal subunit.</text>
</comment>
<keyword evidence="2 7" id="KW-0699">rRNA-binding</keyword>
<comment type="function">
    <text evidence="7 10">This protein binds specifically to 23S rRNA; its binding is stimulated by other ribosomal proteins, e.g., L4, L17, and L20. It is important during the early stages of 50S assembly. It makes multiple contacts with different domains of the 23S rRNA in the assembled 50S subunit and ribosome.</text>
</comment>
<dbReference type="Gene3D" id="3.90.470.10">
    <property type="entry name" value="Ribosomal protein L22/L17"/>
    <property type="match status" value="1"/>
</dbReference>
<dbReference type="AlphaFoldDB" id="A0A2H0DX04"/>
<dbReference type="InterPro" id="IPR001063">
    <property type="entry name" value="Ribosomal_uL22"/>
</dbReference>
<evidence type="ECO:0000256" key="7">
    <source>
        <dbReference type="HAMAP-Rule" id="MF_01331"/>
    </source>
</evidence>
<evidence type="ECO:0000256" key="5">
    <source>
        <dbReference type="ARBA" id="ARBA00023274"/>
    </source>
</evidence>
<dbReference type="InterPro" id="IPR005727">
    <property type="entry name" value="Ribosomal_uL22_bac/chlpt-type"/>
</dbReference>
<sequence length="144" mass="16420">MIMKSYLKSYRQSPRKTRLVANLIKGKSASRAFVELKFLKKRAAHAFGKLLNSALSNAKENNSLDKEKLFIKEVRVDEGPTLKRMRPRARGSAHLIRKRTSNITLVLDETSENSKFIKPAKSAKPAKSKNKKLEDKANRQELKI</sequence>
<evidence type="ECO:0000256" key="2">
    <source>
        <dbReference type="ARBA" id="ARBA00022730"/>
    </source>
</evidence>
<dbReference type="PROSITE" id="PS00464">
    <property type="entry name" value="RIBOSOMAL_L22"/>
    <property type="match status" value="1"/>
</dbReference>
<proteinExistence type="inferred from homology"/>